<dbReference type="InterPro" id="IPR027309">
    <property type="entry name" value="P2X_extracellular_dom_sf"/>
</dbReference>
<proteinExistence type="inferred from homology"/>
<keyword evidence="11" id="KW-1185">Reference proteome</keyword>
<dbReference type="AlphaFoldDB" id="A0A7L2RZJ1"/>
<evidence type="ECO:0000313" key="11">
    <source>
        <dbReference type="Proteomes" id="UP000560066"/>
    </source>
</evidence>
<dbReference type="Gene3D" id="2.60.490.10">
    <property type="entry name" value="atp-gated p2x4 ion channel domain"/>
    <property type="match status" value="1"/>
</dbReference>
<evidence type="ECO:0000256" key="4">
    <source>
        <dbReference type="ARBA" id="ARBA00022692"/>
    </source>
</evidence>
<dbReference type="GO" id="GO:0005886">
    <property type="term" value="C:plasma membrane"/>
    <property type="evidence" value="ECO:0007669"/>
    <property type="project" value="TreeGrafter"/>
</dbReference>
<dbReference type="PANTHER" id="PTHR10125">
    <property type="entry name" value="P2X PURINOCEPTOR"/>
    <property type="match status" value="1"/>
</dbReference>
<evidence type="ECO:0000256" key="9">
    <source>
        <dbReference type="ARBA" id="ARBA00023303"/>
    </source>
</evidence>
<evidence type="ECO:0000256" key="1">
    <source>
        <dbReference type="ARBA" id="ARBA00004308"/>
    </source>
</evidence>
<dbReference type="InterPro" id="IPR059116">
    <property type="entry name" value="P2X_receptor"/>
</dbReference>
<feature type="non-terminal residue" evidence="10">
    <location>
        <position position="1"/>
    </location>
</feature>
<protein>
    <submittedName>
        <fullName evidence="10">P2RX1 protein</fullName>
    </submittedName>
</protein>
<comment type="subcellular location">
    <subcellularLocation>
        <location evidence="1">Endomembrane system</location>
    </subcellularLocation>
</comment>
<evidence type="ECO:0000256" key="8">
    <source>
        <dbReference type="ARBA" id="ARBA00023286"/>
    </source>
</evidence>
<accession>A0A7L2RZJ1</accession>
<dbReference type="OrthoDB" id="494673at2759"/>
<sequence length="126" mass="13752">GPHRGDTVLAVSSLAVSPQGDNSFVVMTNFIITPGQKQGTCPELPDAGLCTWDNDCTKGKYSRQGQGLMTGKCVHFNSSVKTCEIFGWCPVEVDDHVPSPALLSEAERFTLFIKNSITFPRFKVSR</sequence>
<keyword evidence="7" id="KW-0472">Membrane</keyword>
<name>A0A7L2RZJ1_9PASS</name>
<dbReference type="GO" id="GO:0004931">
    <property type="term" value="F:extracellularly ATP-gated monoatomic cation channel activity"/>
    <property type="evidence" value="ECO:0007669"/>
    <property type="project" value="TreeGrafter"/>
</dbReference>
<evidence type="ECO:0000256" key="2">
    <source>
        <dbReference type="ARBA" id="ARBA00009848"/>
    </source>
</evidence>
<evidence type="ECO:0000256" key="3">
    <source>
        <dbReference type="ARBA" id="ARBA00022448"/>
    </source>
</evidence>
<evidence type="ECO:0000256" key="7">
    <source>
        <dbReference type="ARBA" id="ARBA00023136"/>
    </source>
</evidence>
<reference evidence="10 11" key="1">
    <citation type="submission" date="2019-09" db="EMBL/GenBank/DDBJ databases">
        <title>Bird 10,000 Genomes (B10K) Project - Family phase.</title>
        <authorList>
            <person name="Zhang G."/>
        </authorList>
    </citation>
    <scope>NUCLEOTIDE SEQUENCE [LARGE SCALE GENOMIC DNA]</scope>
    <source>
        <strain evidence="10">B10K-DU-002-79</strain>
    </source>
</reference>
<dbReference type="EMBL" id="VYZS01348098">
    <property type="protein sequence ID" value="NXS14288.1"/>
    <property type="molecule type" value="Genomic_DNA"/>
</dbReference>
<evidence type="ECO:0000313" key="10">
    <source>
        <dbReference type="EMBL" id="NXS14288.1"/>
    </source>
</evidence>
<keyword evidence="6" id="KW-0406">Ion transport</keyword>
<keyword evidence="8" id="KW-1071">Ligand-gated ion channel</keyword>
<gene>
    <name evidence="10" type="primary">P2rx1</name>
    <name evidence="10" type="ORF">NEOCOR_R05877</name>
</gene>
<dbReference type="GO" id="GO:0012505">
    <property type="term" value="C:endomembrane system"/>
    <property type="evidence" value="ECO:0007669"/>
    <property type="project" value="UniProtKB-SubCell"/>
</dbReference>
<evidence type="ECO:0000256" key="6">
    <source>
        <dbReference type="ARBA" id="ARBA00023065"/>
    </source>
</evidence>
<dbReference type="Proteomes" id="UP000560066">
    <property type="component" value="Unassembled WGS sequence"/>
</dbReference>
<organism evidence="10 11">
    <name type="scientific">Neodrepanis coruscans</name>
    <name type="common">wattled asity</name>
    <dbReference type="NCBI Taxonomy" id="254563"/>
    <lineage>
        <taxon>Eukaryota</taxon>
        <taxon>Metazoa</taxon>
        <taxon>Chordata</taxon>
        <taxon>Craniata</taxon>
        <taxon>Vertebrata</taxon>
        <taxon>Euteleostomi</taxon>
        <taxon>Archelosauria</taxon>
        <taxon>Archosauria</taxon>
        <taxon>Dinosauria</taxon>
        <taxon>Saurischia</taxon>
        <taxon>Theropoda</taxon>
        <taxon>Coelurosauria</taxon>
        <taxon>Aves</taxon>
        <taxon>Neognathae</taxon>
        <taxon>Neoaves</taxon>
        <taxon>Telluraves</taxon>
        <taxon>Australaves</taxon>
        <taxon>Passeriformes</taxon>
        <taxon>Philepittidae</taxon>
        <taxon>Neodrepanis</taxon>
    </lineage>
</organism>
<keyword evidence="5" id="KW-1133">Transmembrane helix</keyword>
<comment type="caution">
    <text evidence="10">The sequence shown here is derived from an EMBL/GenBank/DDBJ whole genome shotgun (WGS) entry which is preliminary data.</text>
</comment>
<keyword evidence="4" id="KW-0812">Transmembrane</keyword>
<dbReference type="Pfam" id="PF00864">
    <property type="entry name" value="P2X_receptor"/>
    <property type="match status" value="1"/>
</dbReference>
<evidence type="ECO:0000256" key="5">
    <source>
        <dbReference type="ARBA" id="ARBA00022989"/>
    </source>
</evidence>
<dbReference type="GO" id="GO:0098794">
    <property type="term" value="C:postsynapse"/>
    <property type="evidence" value="ECO:0007669"/>
    <property type="project" value="GOC"/>
</dbReference>
<dbReference type="GO" id="GO:0070588">
    <property type="term" value="P:calcium ion transmembrane transport"/>
    <property type="evidence" value="ECO:0007669"/>
    <property type="project" value="TreeGrafter"/>
</dbReference>
<dbReference type="PANTHER" id="PTHR10125:SF9">
    <property type="entry name" value="P2X PURINOCEPTOR 1"/>
    <property type="match status" value="1"/>
</dbReference>
<feature type="non-terminal residue" evidence="10">
    <location>
        <position position="126"/>
    </location>
</feature>
<keyword evidence="9" id="KW-0407">Ion channel</keyword>
<comment type="similarity">
    <text evidence="2">Belongs to the P2X receptor family.</text>
</comment>
<keyword evidence="3" id="KW-0813">Transport</keyword>